<protein>
    <submittedName>
        <fullName evidence="1">Uncharacterized protein</fullName>
    </submittedName>
</protein>
<evidence type="ECO:0000313" key="2">
    <source>
        <dbReference type="Proteomes" id="UP000813423"/>
    </source>
</evidence>
<proteinExistence type="predicted"/>
<name>A0A9P8N9G9_ASPFM</name>
<dbReference type="AlphaFoldDB" id="A0A9P8N9G9"/>
<dbReference type="Proteomes" id="UP000813423">
    <property type="component" value="Unassembled WGS sequence"/>
</dbReference>
<accession>A0A9P8N9G9</accession>
<feature type="non-terminal residue" evidence="1">
    <location>
        <position position="79"/>
    </location>
</feature>
<evidence type="ECO:0000313" key="1">
    <source>
        <dbReference type="EMBL" id="KAH1890463.1"/>
    </source>
</evidence>
<gene>
    <name evidence="1" type="ORF">KXV57_007338</name>
</gene>
<dbReference type="EMBL" id="JAIBSC010000577">
    <property type="protein sequence ID" value="KAH1890463.1"/>
    <property type="molecule type" value="Genomic_DNA"/>
</dbReference>
<reference evidence="1" key="1">
    <citation type="submission" date="2021-08" db="EMBL/GenBank/DDBJ databases">
        <title>Global Aspergillus fumigatus from environmental and clinical sources.</title>
        <authorList>
            <person name="Barber A."/>
            <person name="Sae-Ong T."/>
        </authorList>
    </citation>
    <scope>NUCLEOTIDE SEQUENCE</scope>
    <source>
        <strain evidence="1">NRZ-2016-071</strain>
    </source>
</reference>
<sequence length="79" mass="8696">PFIISPAGMWWTFLDAGFTMYTKVLRSPMGSSAALGGHMHFCKADKLLHTITRSIVVKDMADLALKSRLVGLLVLYKGL</sequence>
<comment type="caution">
    <text evidence="1">The sequence shown here is derived from an EMBL/GenBank/DDBJ whole genome shotgun (WGS) entry which is preliminary data.</text>
</comment>
<feature type="non-terminal residue" evidence="1">
    <location>
        <position position="1"/>
    </location>
</feature>
<organism evidence="1 2">
    <name type="scientific">Aspergillus fumigatus</name>
    <name type="common">Neosartorya fumigata</name>
    <dbReference type="NCBI Taxonomy" id="746128"/>
    <lineage>
        <taxon>Eukaryota</taxon>
        <taxon>Fungi</taxon>
        <taxon>Dikarya</taxon>
        <taxon>Ascomycota</taxon>
        <taxon>Pezizomycotina</taxon>
        <taxon>Eurotiomycetes</taxon>
        <taxon>Eurotiomycetidae</taxon>
        <taxon>Eurotiales</taxon>
        <taxon>Aspergillaceae</taxon>
        <taxon>Aspergillus</taxon>
        <taxon>Aspergillus subgen. Fumigati</taxon>
    </lineage>
</organism>